<evidence type="ECO:0000313" key="2">
    <source>
        <dbReference type="EMBL" id="SDZ78078.1"/>
    </source>
</evidence>
<protein>
    <recommendedName>
        <fullName evidence="1">DNA mimic protein DMP19 C-terminal domain-containing protein</fullName>
    </recommendedName>
</protein>
<name>A0A1H3VVH8_9GAMM</name>
<keyword evidence="3" id="KW-1185">Reference proteome</keyword>
<feature type="domain" description="DNA mimic protein DMP19 C-terminal" evidence="1">
    <location>
        <begin position="63"/>
        <end position="164"/>
    </location>
</feature>
<accession>A0A1H3VVH8</accession>
<evidence type="ECO:0000313" key="3">
    <source>
        <dbReference type="Proteomes" id="UP000198658"/>
    </source>
</evidence>
<organism evidence="2 3">
    <name type="scientific">Microbulbifer marinus</name>
    <dbReference type="NCBI Taxonomy" id="658218"/>
    <lineage>
        <taxon>Bacteria</taxon>
        <taxon>Pseudomonadati</taxon>
        <taxon>Pseudomonadota</taxon>
        <taxon>Gammaproteobacteria</taxon>
        <taxon>Cellvibrionales</taxon>
        <taxon>Microbulbiferaceae</taxon>
        <taxon>Microbulbifer</taxon>
    </lineage>
</organism>
<dbReference type="AlphaFoldDB" id="A0A1H3VVH8"/>
<dbReference type="Pfam" id="PF14300">
    <property type="entry name" value="DMP19"/>
    <property type="match status" value="1"/>
</dbReference>
<reference evidence="3" key="1">
    <citation type="submission" date="2016-10" db="EMBL/GenBank/DDBJ databases">
        <authorList>
            <person name="Varghese N."/>
            <person name="Submissions S."/>
        </authorList>
    </citation>
    <scope>NUCLEOTIDE SEQUENCE [LARGE SCALE GENOMIC DNA]</scope>
    <source>
        <strain evidence="3">CGMCC 1.10657</strain>
    </source>
</reference>
<proteinExistence type="predicted"/>
<evidence type="ECO:0000259" key="1">
    <source>
        <dbReference type="Pfam" id="PF14300"/>
    </source>
</evidence>
<sequence length="180" mass="20015">MRRPLAGPLRDGLRYASAAPAVGVSLLGSPMSESYWRFVEPIWHTVSIYDGGEVFLQEFRKATEKQRHLYATHWAQSEIMNGGLGQFFSNSTGVLAPEAVEGFKAIGMPNCASSLLGAMELFGNEYPRDRDTRDQLLEDFFDKYGDEENPMDVYEVAIAEELEEESGGFEVAANNYANQG</sequence>
<dbReference type="InterPro" id="IPR025402">
    <property type="entry name" value="DMP19_C"/>
</dbReference>
<dbReference type="Proteomes" id="UP000198658">
    <property type="component" value="Unassembled WGS sequence"/>
</dbReference>
<gene>
    <name evidence="2" type="ORF">SAMN05216562_0252</name>
</gene>
<dbReference type="Gene3D" id="1.20.1420.60">
    <property type="match status" value="1"/>
</dbReference>
<dbReference type="EMBL" id="FNQO01000001">
    <property type="protein sequence ID" value="SDZ78078.1"/>
    <property type="molecule type" value="Genomic_DNA"/>
</dbReference>